<dbReference type="AlphaFoldDB" id="A0A4P9WV23"/>
<dbReference type="Proteomes" id="UP000268535">
    <property type="component" value="Unassembled WGS sequence"/>
</dbReference>
<evidence type="ECO:0000313" key="4">
    <source>
        <dbReference type="Proteomes" id="UP000268535"/>
    </source>
</evidence>
<evidence type="ECO:0000313" key="3">
    <source>
        <dbReference type="EMBL" id="RKO95958.1"/>
    </source>
</evidence>
<sequence length="120" mass="13584">MAAGHLRTLETERLEARRAEAQLRETCADIKQTARSRFAALEKKVAELKAVVGLRNERIAQLQEQLQERDAELKELAEIDEANGMRMEELAQGITQLLHTKARPRRPSRGRRLTAASLAQ</sequence>
<keyword evidence="1" id="KW-0175">Coiled coil</keyword>
<evidence type="ECO:0000256" key="2">
    <source>
        <dbReference type="SAM" id="MobiDB-lite"/>
    </source>
</evidence>
<dbReference type="EMBL" id="ML010596">
    <property type="protein sequence ID" value="RKO95958.1"/>
    <property type="molecule type" value="Genomic_DNA"/>
</dbReference>
<feature type="coiled-coil region" evidence="1">
    <location>
        <begin position="6"/>
        <end position="82"/>
    </location>
</feature>
<gene>
    <name evidence="3" type="ORF">CAUPRSCDRAFT_12340</name>
</gene>
<name>A0A4P9WV23_9FUNG</name>
<evidence type="ECO:0000256" key="1">
    <source>
        <dbReference type="SAM" id="Coils"/>
    </source>
</evidence>
<protein>
    <submittedName>
        <fullName evidence="3">Uncharacterized protein</fullName>
    </submittedName>
</protein>
<feature type="region of interest" description="Disordered" evidence="2">
    <location>
        <begin position="98"/>
        <end position="120"/>
    </location>
</feature>
<feature type="compositionally biased region" description="Basic residues" evidence="2">
    <location>
        <begin position="100"/>
        <end position="112"/>
    </location>
</feature>
<reference evidence="4" key="1">
    <citation type="journal article" date="2018" name="Nat. Microbiol.">
        <title>Leveraging single-cell genomics to expand the fungal tree of life.</title>
        <authorList>
            <person name="Ahrendt S.R."/>
            <person name="Quandt C.A."/>
            <person name="Ciobanu D."/>
            <person name="Clum A."/>
            <person name="Salamov A."/>
            <person name="Andreopoulos B."/>
            <person name="Cheng J.F."/>
            <person name="Woyke T."/>
            <person name="Pelin A."/>
            <person name="Henrissat B."/>
            <person name="Reynolds N.K."/>
            <person name="Benny G.L."/>
            <person name="Smith M.E."/>
            <person name="James T.Y."/>
            <person name="Grigoriev I.V."/>
        </authorList>
    </citation>
    <scope>NUCLEOTIDE SEQUENCE [LARGE SCALE GENOMIC DNA]</scope>
    <source>
        <strain evidence="4">ATCC 52028</strain>
    </source>
</reference>
<organism evidence="3 4">
    <name type="scientific">Caulochytrium protostelioides</name>
    <dbReference type="NCBI Taxonomy" id="1555241"/>
    <lineage>
        <taxon>Eukaryota</taxon>
        <taxon>Fungi</taxon>
        <taxon>Fungi incertae sedis</taxon>
        <taxon>Chytridiomycota</taxon>
        <taxon>Chytridiomycota incertae sedis</taxon>
        <taxon>Chytridiomycetes</taxon>
        <taxon>Caulochytriales</taxon>
        <taxon>Caulochytriaceae</taxon>
        <taxon>Caulochytrium</taxon>
    </lineage>
</organism>
<accession>A0A4P9WV23</accession>
<proteinExistence type="predicted"/>